<name>A0ACC1CIR3_9NEOP</name>
<dbReference type="Proteomes" id="UP000824533">
    <property type="component" value="Linkage Group LG24"/>
</dbReference>
<proteinExistence type="predicted"/>
<evidence type="ECO:0000313" key="2">
    <source>
        <dbReference type="Proteomes" id="UP000824533"/>
    </source>
</evidence>
<reference evidence="1 2" key="1">
    <citation type="journal article" date="2021" name="Front. Genet.">
        <title>Chromosome-Level Genome Assembly Reveals Significant Gene Expansion in the Toll and IMD Signaling Pathways of Dendrolimus kikuchii.</title>
        <authorList>
            <person name="Zhou J."/>
            <person name="Wu P."/>
            <person name="Xiong Z."/>
            <person name="Liu N."/>
            <person name="Zhao N."/>
            <person name="Ji M."/>
            <person name="Qiu Y."/>
            <person name="Yang B."/>
        </authorList>
    </citation>
    <scope>NUCLEOTIDE SEQUENCE [LARGE SCALE GENOMIC DNA]</scope>
    <source>
        <strain evidence="1">Ann1</strain>
    </source>
</reference>
<sequence length="68" mass="7738">MSISRTIRAPLLNHRRTRTHRVIIRSLPIRTPPNSLCIRLSSSHTGYSLISKINLLSHNLCFGSVNLF</sequence>
<dbReference type="EMBL" id="CM034410">
    <property type="protein sequence ID" value="KAJ0171468.1"/>
    <property type="molecule type" value="Genomic_DNA"/>
</dbReference>
<evidence type="ECO:0000313" key="1">
    <source>
        <dbReference type="EMBL" id="KAJ0171468.1"/>
    </source>
</evidence>
<keyword evidence="2" id="KW-1185">Reference proteome</keyword>
<accession>A0ACC1CIR3</accession>
<gene>
    <name evidence="1" type="ORF">K1T71_013018</name>
</gene>
<comment type="caution">
    <text evidence="1">The sequence shown here is derived from an EMBL/GenBank/DDBJ whole genome shotgun (WGS) entry which is preliminary data.</text>
</comment>
<protein>
    <submittedName>
        <fullName evidence="1">Uncharacterized protein</fullName>
    </submittedName>
</protein>
<organism evidence="1 2">
    <name type="scientific">Dendrolimus kikuchii</name>
    <dbReference type="NCBI Taxonomy" id="765133"/>
    <lineage>
        <taxon>Eukaryota</taxon>
        <taxon>Metazoa</taxon>
        <taxon>Ecdysozoa</taxon>
        <taxon>Arthropoda</taxon>
        <taxon>Hexapoda</taxon>
        <taxon>Insecta</taxon>
        <taxon>Pterygota</taxon>
        <taxon>Neoptera</taxon>
        <taxon>Endopterygota</taxon>
        <taxon>Lepidoptera</taxon>
        <taxon>Glossata</taxon>
        <taxon>Ditrysia</taxon>
        <taxon>Bombycoidea</taxon>
        <taxon>Lasiocampidae</taxon>
        <taxon>Dendrolimus</taxon>
    </lineage>
</organism>